<organism evidence="1 2">
    <name type="scientific">Hemibagrus guttatus</name>
    <dbReference type="NCBI Taxonomy" id="175788"/>
    <lineage>
        <taxon>Eukaryota</taxon>
        <taxon>Metazoa</taxon>
        <taxon>Chordata</taxon>
        <taxon>Craniata</taxon>
        <taxon>Vertebrata</taxon>
        <taxon>Euteleostomi</taxon>
        <taxon>Actinopterygii</taxon>
        <taxon>Neopterygii</taxon>
        <taxon>Teleostei</taxon>
        <taxon>Ostariophysi</taxon>
        <taxon>Siluriformes</taxon>
        <taxon>Bagridae</taxon>
        <taxon>Hemibagrus</taxon>
    </lineage>
</organism>
<keyword evidence="2" id="KW-1185">Reference proteome</keyword>
<dbReference type="AlphaFoldDB" id="A0AAE0QKI6"/>
<protein>
    <submittedName>
        <fullName evidence="1">Uncharacterized protein</fullName>
    </submittedName>
</protein>
<name>A0AAE0QKI6_9TELE</name>
<proteinExistence type="predicted"/>
<dbReference type="EMBL" id="JAUCMX010000014">
    <property type="protein sequence ID" value="KAK3523828.1"/>
    <property type="molecule type" value="Genomic_DNA"/>
</dbReference>
<gene>
    <name evidence="1" type="ORF">QTP70_010442</name>
</gene>
<sequence>MTMMERLIGDNSRPVPPQLPDSHAMHTAYTHQWTVSRAIRGAKCAHTQSVHSQFNDGGDTHYMWQSIQAITNEKRRLHLSVTVTTSLLDALKDFYAQFEEQSNKEARKIIPPPNNQHLNEKLSLMALNTSLCNWILDWETSDNVTIVSTSQWGWNVHCPLLHADHSVSQLTMERGLSSLWAAVPSMANDTVSKPYSMAGLTTVLYTFPLILADIF</sequence>
<dbReference type="Proteomes" id="UP001274896">
    <property type="component" value="Unassembled WGS sequence"/>
</dbReference>
<evidence type="ECO:0000313" key="2">
    <source>
        <dbReference type="Proteomes" id="UP001274896"/>
    </source>
</evidence>
<accession>A0AAE0QKI6</accession>
<reference evidence="1" key="1">
    <citation type="submission" date="2023-06" db="EMBL/GenBank/DDBJ databases">
        <title>Male Hemibagrus guttatus genome.</title>
        <authorList>
            <person name="Bian C."/>
        </authorList>
    </citation>
    <scope>NUCLEOTIDE SEQUENCE</scope>
    <source>
        <strain evidence="1">Male_cb2023</strain>
        <tissue evidence="1">Muscle</tissue>
    </source>
</reference>
<comment type="caution">
    <text evidence="1">The sequence shown here is derived from an EMBL/GenBank/DDBJ whole genome shotgun (WGS) entry which is preliminary data.</text>
</comment>
<evidence type="ECO:0000313" key="1">
    <source>
        <dbReference type="EMBL" id="KAK3523828.1"/>
    </source>
</evidence>